<name>A0A1C0ALR8_9ACTN</name>
<evidence type="ECO:0000256" key="3">
    <source>
        <dbReference type="ARBA" id="ARBA00036324"/>
    </source>
</evidence>
<dbReference type="GO" id="GO:0062193">
    <property type="term" value="F:D-ribose pyranase activity"/>
    <property type="evidence" value="ECO:0007669"/>
    <property type="project" value="UniProtKB-EC"/>
</dbReference>
<evidence type="ECO:0000256" key="2">
    <source>
        <dbReference type="ARBA" id="ARBA00023235"/>
    </source>
</evidence>
<dbReference type="AlphaFoldDB" id="A0A1C0ALR8"/>
<dbReference type="PANTHER" id="PTHR31690:SF4">
    <property type="entry name" value="FUCOSE MUTAROTASE"/>
    <property type="match status" value="1"/>
</dbReference>
<dbReference type="InterPro" id="IPR023750">
    <property type="entry name" value="RbsD-like_sf"/>
</dbReference>
<dbReference type="GO" id="GO:0006004">
    <property type="term" value="P:fucose metabolic process"/>
    <property type="evidence" value="ECO:0007669"/>
    <property type="project" value="TreeGrafter"/>
</dbReference>
<gene>
    <name evidence="4" type="ORF">BCR15_04060</name>
</gene>
<keyword evidence="2" id="KW-0413">Isomerase</keyword>
<evidence type="ECO:0000313" key="4">
    <source>
        <dbReference type="EMBL" id="OCL33818.1"/>
    </source>
</evidence>
<dbReference type="Pfam" id="PF05025">
    <property type="entry name" value="RbsD_FucU"/>
    <property type="match status" value="1"/>
</dbReference>
<dbReference type="InterPro" id="IPR050443">
    <property type="entry name" value="RbsD/FucU_mutarotase"/>
</dbReference>
<protein>
    <submittedName>
        <fullName evidence="4">RbsD or FucU transport</fullName>
    </submittedName>
</protein>
<evidence type="ECO:0000256" key="1">
    <source>
        <dbReference type="ARBA" id="ARBA00000223"/>
    </source>
</evidence>
<dbReference type="InterPro" id="IPR007721">
    <property type="entry name" value="RbsD_FucU"/>
</dbReference>
<reference evidence="5" key="1">
    <citation type="submission" date="2016-07" db="EMBL/GenBank/DDBJ databases">
        <authorList>
            <person name="Florea S."/>
            <person name="Webb J.S."/>
            <person name="Jaromczyk J."/>
            <person name="Schardl C.L."/>
        </authorList>
    </citation>
    <scope>NUCLEOTIDE SEQUENCE [LARGE SCALE GENOMIC DNA]</scope>
    <source>
        <strain evidence="5">IPBSL-7</strain>
    </source>
</reference>
<dbReference type="SUPFAM" id="SSF102546">
    <property type="entry name" value="RbsD-like"/>
    <property type="match status" value="1"/>
</dbReference>
<dbReference type="Gene3D" id="3.40.1650.10">
    <property type="entry name" value="RbsD-like domain"/>
    <property type="match status" value="1"/>
</dbReference>
<organism evidence="4 5">
    <name type="scientific">Tessaracoccus lapidicaptus</name>
    <dbReference type="NCBI Taxonomy" id="1427523"/>
    <lineage>
        <taxon>Bacteria</taxon>
        <taxon>Bacillati</taxon>
        <taxon>Actinomycetota</taxon>
        <taxon>Actinomycetes</taxon>
        <taxon>Propionibacteriales</taxon>
        <taxon>Propionibacteriaceae</taxon>
        <taxon>Tessaracoccus</taxon>
    </lineage>
</organism>
<comment type="catalytic activity">
    <reaction evidence="1">
        <text>beta-D-ribopyranose = beta-D-ribofuranose</text>
        <dbReference type="Rhea" id="RHEA:25432"/>
        <dbReference type="ChEBI" id="CHEBI:27476"/>
        <dbReference type="ChEBI" id="CHEBI:47002"/>
        <dbReference type="EC" id="5.4.99.62"/>
    </reaction>
</comment>
<comment type="caution">
    <text evidence="4">The sequence shown here is derived from an EMBL/GenBank/DDBJ whole genome shotgun (WGS) entry which is preliminary data.</text>
</comment>
<sequence length="147" mass="15565">MLYGPMTHPQLLGALGRAGHSSKVLITDGNYPASTGAPASAERIYLNLAPGLLTVSDILEVLKRTIPIEQAGIMIPAADASGAEAPASIPAHDEYRAALPGVEFVEIPRWDFYDVAKSDDVSVVIVSADQRLYANLILTVGVRQPGE</sequence>
<dbReference type="PANTHER" id="PTHR31690">
    <property type="entry name" value="FUCOSE MUTAROTASE"/>
    <property type="match status" value="1"/>
</dbReference>
<dbReference type="Proteomes" id="UP000093501">
    <property type="component" value="Unassembled WGS sequence"/>
</dbReference>
<dbReference type="EMBL" id="MBQD01000021">
    <property type="protein sequence ID" value="OCL33818.1"/>
    <property type="molecule type" value="Genomic_DNA"/>
</dbReference>
<dbReference type="GO" id="GO:0036373">
    <property type="term" value="F:L-fucose mutarotase activity"/>
    <property type="evidence" value="ECO:0007669"/>
    <property type="project" value="UniProtKB-EC"/>
</dbReference>
<comment type="catalytic activity">
    <reaction evidence="3">
        <text>alpha-L-fucose = beta-L-fucose</text>
        <dbReference type="Rhea" id="RHEA:25580"/>
        <dbReference type="ChEBI" id="CHEBI:42548"/>
        <dbReference type="ChEBI" id="CHEBI:42589"/>
        <dbReference type="EC" id="5.1.3.29"/>
    </reaction>
</comment>
<proteinExistence type="predicted"/>
<keyword evidence="5" id="KW-1185">Reference proteome</keyword>
<evidence type="ECO:0000313" key="5">
    <source>
        <dbReference type="Proteomes" id="UP000093501"/>
    </source>
</evidence>
<dbReference type="RefSeq" id="WP_068751576.1">
    <property type="nucleotide sequence ID" value="NZ_LR214441.1"/>
</dbReference>
<accession>A0A1C0ALR8</accession>
<dbReference type="GO" id="GO:0042806">
    <property type="term" value="F:fucose binding"/>
    <property type="evidence" value="ECO:0007669"/>
    <property type="project" value="TreeGrafter"/>
</dbReference>